<feature type="compositionally biased region" description="Pro residues" evidence="1">
    <location>
        <begin position="7"/>
        <end position="29"/>
    </location>
</feature>
<keyword evidence="3" id="KW-1185">Reference proteome</keyword>
<dbReference type="AlphaFoldDB" id="A0A7I8JIV0"/>
<feature type="region of interest" description="Disordered" evidence="1">
    <location>
        <begin position="49"/>
        <end position="79"/>
    </location>
</feature>
<feature type="region of interest" description="Disordered" evidence="1">
    <location>
        <begin position="1"/>
        <end position="29"/>
    </location>
</feature>
<gene>
    <name evidence="2" type="ORF">SI7747_12015737</name>
</gene>
<organism evidence="2">
    <name type="scientific">Spirodela intermedia</name>
    <name type="common">Intermediate duckweed</name>
    <dbReference type="NCBI Taxonomy" id="51605"/>
    <lineage>
        <taxon>Eukaryota</taxon>
        <taxon>Viridiplantae</taxon>
        <taxon>Streptophyta</taxon>
        <taxon>Embryophyta</taxon>
        <taxon>Tracheophyta</taxon>
        <taxon>Spermatophyta</taxon>
        <taxon>Magnoliopsida</taxon>
        <taxon>Liliopsida</taxon>
        <taxon>Araceae</taxon>
        <taxon>Lemnoideae</taxon>
        <taxon>Spirodela</taxon>
    </lineage>
</organism>
<dbReference type="EMBL" id="CACRZD030000012">
    <property type="protein sequence ID" value="CAA6669342.1"/>
    <property type="molecule type" value="Genomic_DNA"/>
</dbReference>
<feature type="compositionally biased region" description="Gly residues" evidence="1">
    <location>
        <begin position="68"/>
        <end position="79"/>
    </location>
</feature>
<accession>A0A7I8JIV0</accession>
<name>A0A7I8JIV0_SPIIN</name>
<sequence>MCSPCTPSSPPPPQTPPRAPPTPSEKPPPFLILHFSHGKPTRSRLRVIPTHQRPIHKPTSLSLSLSQRGGGAGAKGQRV</sequence>
<reference evidence="2 3" key="1">
    <citation type="submission" date="2019-12" db="EMBL/GenBank/DDBJ databases">
        <authorList>
            <person name="Scholz U."/>
            <person name="Mascher M."/>
            <person name="Fiebig A."/>
        </authorList>
    </citation>
    <scope>NUCLEOTIDE SEQUENCE</scope>
</reference>
<protein>
    <submittedName>
        <fullName evidence="2">Uncharacterized protein</fullName>
    </submittedName>
</protein>
<evidence type="ECO:0000313" key="3">
    <source>
        <dbReference type="Proteomes" id="UP001189122"/>
    </source>
</evidence>
<evidence type="ECO:0000256" key="1">
    <source>
        <dbReference type="SAM" id="MobiDB-lite"/>
    </source>
</evidence>
<proteinExistence type="predicted"/>
<evidence type="ECO:0000313" key="2">
    <source>
        <dbReference type="EMBL" id="CAA2630099.1"/>
    </source>
</evidence>
<dbReference type="Proteomes" id="UP001189122">
    <property type="component" value="Unassembled WGS sequence"/>
</dbReference>
<dbReference type="EMBL" id="LR743599">
    <property type="protein sequence ID" value="CAA2630099.1"/>
    <property type="molecule type" value="Genomic_DNA"/>
</dbReference>